<keyword evidence="2 9" id="KW-0963">Cytoplasm</keyword>
<proteinExistence type="predicted"/>
<name>A0A2K9D6B4_9MICO</name>
<evidence type="ECO:0000256" key="5">
    <source>
        <dbReference type="ARBA" id="ARBA00023015"/>
    </source>
</evidence>
<feature type="modified residue" description="4-aspartylphosphate" evidence="10">
    <location>
        <position position="57"/>
    </location>
</feature>
<keyword evidence="7 9" id="KW-0010">Activator</keyword>
<feature type="domain" description="Response regulatory" evidence="11">
    <location>
        <begin position="6"/>
        <end position="117"/>
    </location>
</feature>
<organism evidence="12 13">
    <name type="scientific">Microbacterium hominis</name>
    <dbReference type="NCBI Taxonomy" id="162426"/>
    <lineage>
        <taxon>Bacteria</taxon>
        <taxon>Bacillati</taxon>
        <taxon>Actinomycetota</taxon>
        <taxon>Actinomycetes</taxon>
        <taxon>Micrococcales</taxon>
        <taxon>Microbacteriaceae</taxon>
        <taxon>Microbacterium</taxon>
    </lineage>
</organism>
<evidence type="ECO:0000313" key="13">
    <source>
        <dbReference type="Proteomes" id="UP000233276"/>
    </source>
</evidence>
<dbReference type="InterPro" id="IPR036390">
    <property type="entry name" value="WH_DNA-bd_sf"/>
</dbReference>
<dbReference type="AlphaFoldDB" id="A0A2K9D6B4"/>
<dbReference type="GO" id="GO:0003677">
    <property type="term" value="F:DNA binding"/>
    <property type="evidence" value="ECO:0007669"/>
    <property type="project" value="UniProtKB-KW"/>
</dbReference>
<evidence type="ECO:0000256" key="9">
    <source>
        <dbReference type="PIRNR" id="PIRNR006171"/>
    </source>
</evidence>
<evidence type="ECO:0000256" key="10">
    <source>
        <dbReference type="PROSITE-ProRule" id="PRU00169"/>
    </source>
</evidence>
<keyword evidence="6 9" id="KW-0238">DNA-binding</keyword>
<evidence type="ECO:0000256" key="3">
    <source>
        <dbReference type="ARBA" id="ARBA00022553"/>
    </source>
</evidence>
<keyword evidence="8 9" id="KW-0804">Transcription</keyword>
<dbReference type="KEGG" id="mhos:CXR34_06595"/>
<dbReference type="Gene3D" id="1.10.10.10">
    <property type="entry name" value="Winged helix-like DNA-binding domain superfamily/Winged helix DNA-binding domain"/>
    <property type="match status" value="1"/>
</dbReference>
<dbReference type="Proteomes" id="UP000233276">
    <property type="component" value="Chromosome"/>
</dbReference>
<dbReference type="SUPFAM" id="SSF46785">
    <property type="entry name" value="Winged helix' DNA-binding domain"/>
    <property type="match status" value="1"/>
</dbReference>
<evidence type="ECO:0000313" key="12">
    <source>
        <dbReference type="EMBL" id="AUG29170.1"/>
    </source>
</evidence>
<dbReference type="GO" id="GO:0000156">
    <property type="term" value="F:phosphorelay response regulator activity"/>
    <property type="evidence" value="ECO:0007669"/>
    <property type="project" value="TreeGrafter"/>
</dbReference>
<evidence type="ECO:0000256" key="4">
    <source>
        <dbReference type="ARBA" id="ARBA00023012"/>
    </source>
</evidence>
<dbReference type="Pfam" id="PF12840">
    <property type="entry name" value="HTH_20"/>
    <property type="match status" value="1"/>
</dbReference>
<dbReference type="GO" id="GO:0003700">
    <property type="term" value="F:DNA-binding transcription factor activity"/>
    <property type="evidence" value="ECO:0007669"/>
    <property type="project" value="InterPro"/>
</dbReference>
<dbReference type="RefSeq" id="WP_101305974.1">
    <property type="nucleotide sequence ID" value="NZ_CP025299.1"/>
</dbReference>
<evidence type="ECO:0000256" key="8">
    <source>
        <dbReference type="ARBA" id="ARBA00023163"/>
    </source>
</evidence>
<dbReference type="InterPro" id="IPR024187">
    <property type="entry name" value="Sig_transdc_resp-reg_cit/mal"/>
</dbReference>
<dbReference type="SMART" id="SM00448">
    <property type="entry name" value="REC"/>
    <property type="match status" value="1"/>
</dbReference>
<evidence type="ECO:0000256" key="6">
    <source>
        <dbReference type="ARBA" id="ARBA00023125"/>
    </source>
</evidence>
<dbReference type="InterPro" id="IPR011991">
    <property type="entry name" value="ArsR-like_HTH"/>
</dbReference>
<evidence type="ECO:0000256" key="7">
    <source>
        <dbReference type="ARBA" id="ARBA00023159"/>
    </source>
</evidence>
<dbReference type="InterPro" id="IPR011006">
    <property type="entry name" value="CheY-like_superfamily"/>
</dbReference>
<dbReference type="InterPro" id="IPR001789">
    <property type="entry name" value="Sig_transdc_resp-reg_receiver"/>
</dbReference>
<protein>
    <recommendedName>
        <fullName evidence="9">Transcriptional regulatory protein</fullName>
    </recommendedName>
</protein>
<accession>A0A2K9D6B4</accession>
<dbReference type="EMBL" id="CP025299">
    <property type="protein sequence ID" value="AUG29170.1"/>
    <property type="molecule type" value="Genomic_DNA"/>
</dbReference>
<keyword evidence="4 9" id="KW-0902">Two-component regulatory system</keyword>
<reference evidence="12 13" key="1">
    <citation type="submission" date="2017-12" db="EMBL/GenBank/DDBJ databases">
        <title>Isolation and characterization of estrogens degradatiion strain Microbacterium hominis SJTG1.</title>
        <authorList>
            <person name="Xiong W."/>
            <person name="Yin C."/>
            <person name="Zheng D."/>
            <person name="Liang R."/>
        </authorList>
    </citation>
    <scope>NUCLEOTIDE SEQUENCE [LARGE SCALE GENOMIC DNA]</scope>
    <source>
        <strain evidence="12 13">SJTG1</strain>
    </source>
</reference>
<dbReference type="InterPro" id="IPR036388">
    <property type="entry name" value="WH-like_DNA-bd_sf"/>
</dbReference>
<dbReference type="GO" id="GO:0005737">
    <property type="term" value="C:cytoplasm"/>
    <property type="evidence" value="ECO:0007669"/>
    <property type="project" value="UniProtKB-SubCell"/>
</dbReference>
<dbReference type="InterPro" id="IPR051271">
    <property type="entry name" value="2C-system_Tx_regulators"/>
</dbReference>
<evidence type="ECO:0000259" key="11">
    <source>
        <dbReference type="PROSITE" id="PS50110"/>
    </source>
</evidence>
<evidence type="ECO:0000256" key="1">
    <source>
        <dbReference type="ARBA" id="ARBA00004496"/>
    </source>
</evidence>
<keyword evidence="3 10" id="KW-0597">Phosphoprotein</keyword>
<dbReference type="CDD" id="cd00090">
    <property type="entry name" value="HTH_ARSR"/>
    <property type="match status" value="1"/>
</dbReference>
<dbReference type="PANTHER" id="PTHR45526:SF1">
    <property type="entry name" value="TRANSCRIPTIONAL REGULATORY PROTEIN DCUR-RELATED"/>
    <property type="match status" value="1"/>
</dbReference>
<gene>
    <name evidence="12" type="ORF">CXR34_06595</name>
</gene>
<dbReference type="Pfam" id="PF00072">
    <property type="entry name" value="Response_reg"/>
    <property type="match status" value="1"/>
</dbReference>
<dbReference type="PIRSF" id="PIRSF006171">
    <property type="entry name" value="RR_citrat_malat"/>
    <property type="match status" value="1"/>
</dbReference>
<dbReference type="Gene3D" id="3.40.50.2300">
    <property type="match status" value="1"/>
</dbReference>
<dbReference type="SUPFAM" id="SSF52172">
    <property type="entry name" value="CheY-like"/>
    <property type="match status" value="1"/>
</dbReference>
<sequence length="218" mass="23540">MSSPVRVLVVDDDFRVAGLHRDIVAERPGYTALEPVRTLAAASAAVRADRPDLMLVDAYLPDGDGIGFVQACGVDAVVLSAAADAATVRRALRAGALGYLVKPFERRALTDLLDRYLRFRNLLDESRTVSQEEIDRALALLRAGGETPSVSRSATEQVILEALGDDESSASEIADRAGVSRATAQRHLSAMAARGVVDVRLRYGTTGRPEHRYLRVRA</sequence>
<evidence type="ECO:0000256" key="2">
    <source>
        <dbReference type="ARBA" id="ARBA00022490"/>
    </source>
</evidence>
<dbReference type="PANTHER" id="PTHR45526">
    <property type="entry name" value="TRANSCRIPTIONAL REGULATORY PROTEIN DPIA"/>
    <property type="match status" value="1"/>
</dbReference>
<comment type="subcellular location">
    <subcellularLocation>
        <location evidence="1 9">Cytoplasm</location>
    </subcellularLocation>
</comment>
<dbReference type="PROSITE" id="PS50110">
    <property type="entry name" value="RESPONSE_REGULATORY"/>
    <property type="match status" value="1"/>
</dbReference>
<keyword evidence="5 9" id="KW-0805">Transcription regulation</keyword>